<dbReference type="RefSeq" id="WP_002656268.1">
    <property type="nucleotide sequence ID" value="NC_011728.1"/>
</dbReference>
<evidence type="ECO:0000313" key="2">
    <source>
        <dbReference type="Proteomes" id="UP000006901"/>
    </source>
</evidence>
<gene>
    <name evidence="1" type="ordered locus">BbuZS7_0722</name>
</gene>
<dbReference type="KEGG" id="bbz:BbuZS7_0722"/>
<organism evidence="1 2">
    <name type="scientific">Borreliella burgdorferi (strain ZS7)</name>
    <name type="common">Borrelia burgdorferi</name>
    <dbReference type="NCBI Taxonomy" id="445985"/>
    <lineage>
        <taxon>Bacteria</taxon>
        <taxon>Pseudomonadati</taxon>
        <taxon>Spirochaetota</taxon>
        <taxon>Spirochaetia</taxon>
        <taxon>Spirochaetales</taxon>
        <taxon>Borreliaceae</taxon>
        <taxon>Borreliella</taxon>
    </lineage>
</organism>
<proteinExistence type="predicted"/>
<dbReference type="GeneID" id="56567510"/>
<name>A0A0H3C1E1_BORBZ</name>
<protein>
    <submittedName>
        <fullName evidence="1">Uncharacterized protein</fullName>
    </submittedName>
</protein>
<dbReference type="Proteomes" id="UP000006901">
    <property type="component" value="Chromosome"/>
</dbReference>
<reference evidence="1 2" key="1">
    <citation type="journal article" date="2011" name="J. Bacteriol.">
        <title>Whole-genome sequences of thirteen isolates of Borrelia burgdorferi.</title>
        <authorList>
            <person name="Schutzer S.E."/>
            <person name="Fraser-Liggett C.M."/>
            <person name="Casjens S.R."/>
            <person name="Qiu W.G."/>
            <person name="Dunn J.J."/>
            <person name="Mongodin E.F."/>
            <person name="Luft B.J."/>
        </authorList>
    </citation>
    <scope>NUCLEOTIDE SEQUENCE [LARGE SCALE GENOMIC DNA]</scope>
    <source>
        <strain evidence="1 2">ZS7</strain>
    </source>
</reference>
<accession>A0A0H3C1E1</accession>
<dbReference type="EMBL" id="CP001205">
    <property type="protein sequence ID" value="ACK75020.1"/>
    <property type="molecule type" value="Genomic_DNA"/>
</dbReference>
<dbReference type="AlphaFoldDB" id="A0A0H3C1E1"/>
<evidence type="ECO:0000313" key="1">
    <source>
        <dbReference type="EMBL" id="ACK75020.1"/>
    </source>
</evidence>
<sequence length="179" mass="21059">MKYTQSKFKSSNFQKHNKRFYGFKNKRLNSESKSQNVAPLNSFNNKSTVLNTDKQNVFKGKFRRKSIKFKTRINLDVACAICEKKINDIVYSMSLKVENEDKPVHFDCVINKLTSENNLSSNEKVVYKGAGKFFIVDTSSRGEYLYFKIIKEIEFENLEEQPLWRKKILKDINRGFRLS</sequence>
<dbReference type="HOGENOM" id="CLU_128613_0_0_12"/>